<evidence type="ECO:0000313" key="5">
    <source>
        <dbReference type="Proteomes" id="UP001291926"/>
    </source>
</evidence>
<dbReference type="Pfam" id="PF08574">
    <property type="entry name" value="Iwr1"/>
    <property type="match status" value="1"/>
</dbReference>
<dbReference type="PANTHER" id="PTHR31934:SF2">
    <property type="entry name" value="RNA-DIRECTED DNA METHYLATION 4"/>
    <property type="match status" value="1"/>
</dbReference>
<reference evidence="4 5" key="1">
    <citation type="journal article" date="2023" name="bioRxiv">
        <title>Genome report: Whole genome sequence and annotation of Penstemon davidsonii.</title>
        <authorList>
            <person name="Ostevik K.L."/>
            <person name="Alabady M."/>
            <person name="Zhang M."/>
            <person name="Rausher M.D."/>
        </authorList>
    </citation>
    <scope>NUCLEOTIDE SEQUENCE [LARGE SCALE GENOMIC DNA]</scope>
    <source>
        <strain evidence="4">DNT005</strain>
        <tissue evidence="4">Whole leaf</tissue>
    </source>
</reference>
<dbReference type="Proteomes" id="UP001291926">
    <property type="component" value="Unassembled WGS sequence"/>
</dbReference>
<evidence type="ECO:0000259" key="3">
    <source>
        <dbReference type="Pfam" id="PF08574"/>
    </source>
</evidence>
<organism evidence="4 5">
    <name type="scientific">Penstemon davidsonii</name>
    <dbReference type="NCBI Taxonomy" id="160366"/>
    <lineage>
        <taxon>Eukaryota</taxon>
        <taxon>Viridiplantae</taxon>
        <taxon>Streptophyta</taxon>
        <taxon>Embryophyta</taxon>
        <taxon>Tracheophyta</taxon>
        <taxon>Spermatophyta</taxon>
        <taxon>Magnoliopsida</taxon>
        <taxon>eudicotyledons</taxon>
        <taxon>Gunneridae</taxon>
        <taxon>Pentapetalae</taxon>
        <taxon>asterids</taxon>
        <taxon>lamiids</taxon>
        <taxon>Lamiales</taxon>
        <taxon>Plantaginaceae</taxon>
        <taxon>Cheloneae</taxon>
        <taxon>Penstemon</taxon>
    </lineage>
</organism>
<accession>A0ABR0D1C1</accession>
<comment type="caution">
    <text evidence="4">The sequence shown here is derived from an EMBL/GenBank/DDBJ whole genome shotgun (WGS) entry which is preliminary data.</text>
</comment>
<evidence type="ECO:0000256" key="2">
    <source>
        <dbReference type="SAM" id="MobiDB-lite"/>
    </source>
</evidence>
<proteinExistence type="inferred from homology"/>
<feature type="compositionally biased region" description="Acidic residues" evidence="2">
    <location>
        <begin position="361"/>
        <end position="375"/>
    </location>
</feature>
<dbReference type="PANTHER" id="PTHR31934">
    <property type="entry name" value="ALPHA/BETA-HYDROLASES SUPERFAMILY PROTEIN"/>
    <property type="match status" value="1"/>
</dbReference>
<dbReference type="InterPro" id="IPR013883">
    <property type="entry name" value="TF_Iwr1_dom"/>
</dbReference>
<feature type="domain" description="Transcription factor Iwr1" evidence="3">
    <location>
        <begin position="248"/>
        <end position="310"/>
    </location>
</feature>
<gene>
    <name evidence="4" type="ORF">RD792_010248</name>
</gene>
<dbReference type="EMBL" id="JAYDYQ010002534">
    <property type="protein sequence ID" value="KAK4483072.1"/>
    <property type="molecule type" value="Genomic_DNA"/>
</dbReference>
<feature type="compositionally biased region" description="Basic and acidic residues" evidence="2">
    <location>
        <begin position="347"/>
        <end position="360"/>
    </location>
</feature>
<evidence type="ECO:0000313" key="4">
    <source>
        <dbReference type="EMBL" id="KAK4483072.1"/>
    </source>
</evidence>
<feature type="region of interest" description="Disordered" evidence="2">
    <location>
        <begin position="270"/>
        <end position="388"/>
    </location>
</feature>
<evidence type="ECO:0000256" key="1">
    <source>
        <dbReference type="ARBA" id="ARBA00010218"/>
    </source>
</evidence>
<feature type="compositionally biased region" description="Acidic residues" evidence="2">
    <location>
        <begin position="307"/>
        <end position="341"/>
    </location>
</feature>
<feature type="compositionally biased region" description="Basic and acidic residues" evidence="2">
    <location>
        <begin position="376"/>
        <end position="388"/>
    </location>
</feature>
<feature type="compositionally biased region" description="Acidic residues" evidence="2">
    <location>
        <begin position="276"/>
        <end position="298"/>
    </location>
</feature>
<name>A0ABR0D1C1_9LAMI</name>
<sequence length="388" mass="44436">MAESSSIATKVDKPVIVRVKRKAFQARLDAFWLEINERPLKRAALDFENLSISESSTSKGLVINDKSSKHPLLDFGNLSISESSTSRVEVSKTKKILVQHLETVNSSKETFNVLRSFVPNSSNALKVKEKIEERRRFVKTVTKQDELLSKARQRQEVLSRNARFEQVWRSRKVKKEALEDESVYETCRLYDVVRVDVEERGTEVEEDNDADMEGCRMMAQFLPLLQEVLPTAAKEIESDMSKQASSDGYVYDFYVVNEAASVNEVESANQFPLVQVDDEDDFYDGPDDSDYETDDSNAEDNYRNDYPDDDDMSEDEDEVTSSSEDEISEDESITSEEEFEDLVSGSEEYHIYKESCPRDCSDDEYEMYGDGDEATYDDHDSGDEELRD</sequence>
<protein>
    <recommendedName>
        <fullName evidence="3">Transcription factor Iwr1 domain-containing protein</fullName>
    </recommendedName>
</protein>
<keyword evidence="5" id="KW-1185">Reference proteome</keyword>
<comment type="similarity">
    <text evidence="1">Belongs to the IWR1/SLC7A6OS family.</text>
</comment>